<feature type="domain" description="LRRCT" evidence="5">
    <location>
        <begin position="351"/>
        <end position="400"/>
    </location>
</feature>
<dbReference type="InterPro" id="IPR000483">
    <property type="entry name" value="Cys-rich_flank_reg_C"/>
</dbReference>
<feature type="chain" id="PRO_5043867142" evidence="4">
    <location>
        <begin position="20"/>
        <end position="402"/>
    </location>
</feature>
<keyword evidence="2 4" id="KW-0732">Signal</keyword>
<dbReference type="PRINTS" id="PR00019">
    <property type="entry name" value="LEURICHRPT"/>
</dbReference>
<dbReference type="InterPro" id="IPR026906">
    <property type="entry name" value="LRR_5"/>
</dbReference>
<name>A0AAW1JC09_POPJA</name>
<dbReference type="GO" id="GO:0005615">
    <property type="term" value="C:extracellular space"/>
    <property type="evidence" value="ECO:0007669"/>
    <property type="project" value="TreeGrafter"/>
</dbReference>
<dbReference type="PANTHER" id="PTHR24373:SF370">
    <property type="entry name" value="FISH-LIPS, ISOFORM E"/>
    <property type="match status" value="1"/>
</dbReference>
<feature type="signal peptide" evidence="4">
    <location>
        <begin position="1"/>
        <end position="19"/>
    </location>
</feature>
<keyword evidence="7" id="KW-1185">Reference proteome</keyword>
<reference evidence="6 7" key="1">
    <citation type="journal article" date="2024" name="BMC Genomics">
        <title>De novo assembly and annotation of Popillia japonica's genome with initial clues to its potential as an invasive pest.</title>
        <authorList>
            <person name="Cucini C."/>
            <person name="Boschi S."/>
            <person name="Funari R."/>
            <person name="Cardaioli E."/>
            <person name="Iannotti N."/>
            <person name="Marturano G."/>
            <person name="Paoli F."/>
            <person name="Bruttini M."/>
            <person name="Carapelli A."/>
            <person name="Frati F."/>
            <person name="Nardi F."/>
        </authorList>
    </citation>
    <scope>NUCLEOTIDE SEQUENCE [LARGE SCALE GENOMIC DNA]</scope>
    <source>
        <strain evidence="6">DMR45628</strain>
    </source>
</reference>
<protein>
    <submittedName>
        <fullName evidence="6">Leucine rich repeat</fullName>
    </submittedName>
</protein>
<dbReference type="Pfam" id="PF13306">
    <property type="entry name" value="LRR_5"/>
    <property type="match status" value="1"/>
</dbReference>
<evidence type="ECO:0000256" key="1">
    <source>
        <dbReference type="ARBA" id="ARBA00022614"/>
    </source>
</evidence>
<dbReference type="GO" id="GO:0031012">
    <property type="term" value="C:extracellular matrix"/>
    <property type="evidence" value="ECO:0007669"/>
    <property type="project" value="TreeGrafter"/>
</dbReference>
<dbReference type="Gene3D" id="3.80.10.10">
    <property type="entry name" value="Ribonuclease Inhibitor"/>
    <property type="match status" value="2"/>
</dbReference>
<dbReference type="InterPro" id="IPR050328">
    <property type="entry name" value="Dev_Immune_Receptor"/>
</dbReference>
<dbReference type="InterPro" id="IPR001611">
    <property type="entry name" value="Leu-rich_rpt"/>
</dbReference>
<dbReference type="InterPro" id="IPR003591">
    <property type="entry name" value="Leu-rich_rpt_typical-subtyp"/>
</dbReference>
<dbReference type="Pfam" id="PF13855">
    <property type="entry name" value="LRR_8"/>
    <property type="match status" value="1"/>
</dbReference>
<dbReference type="SMART" id="SM00369">
    <property type="entry name" value="LRR_TYP"/>
    <property type="match status" value="4"/>
</dbReference>
<dbReference type="EMBL" id="JASPKY010000437">
    <property type="protein sequence ID" value="KAK9700449.1"/>
    <property type="molecule type" value="Genomic_DNA"/>
</dbReference>
<dbReference type="InterPro" id="IPR032675">
    <property type="entry name" value="LRR_dom_sf"/>
</dbReference>
<evidence type="ECO:0000256" key="4">
    <source>
        <dbReference type="SAM" id="SignalP"/>
    </source>
</evidence>
<dbReference type="AlphaFoldDB" id="A0AAW1JC09"/>
<dbReference type="PANTHER" id="PTHR24373">
    <property type="entry name" value="SLIT RELATED LEUCINE-RICH REPEAT NEURONAL PROTEIN"/>
    <property type="match status" value="1"/>
</dbReference>
<evidence type="ECO:0000259" key="5">
    <source>
        <dbReference type="SMART" id="SM00082"/>
    </source>
</evidence>
<keyword evidence="1" id="KW-0433">Leucine-rich repeat</keyword>
<sequence>MEPKSVYLLIFLLLQYCAGQNNNLCSLSKLDNTCRCEYKTCEVTHFPELYADCRWIELDTFPGSNRFPEDIRHLDLSHNSIVSLEGSFSSETLIELILSYNKVDYINYGFFTNMKTLKVLDLSHNNFQKLDAQMFKGLSELTSLDLSYNKLVNLPDNIFQPLTHLQSLNLGYNDLGKFLEDTTNIFDADIDLTENLVSLNLDSLQITNLKSTFFGDTNNLKRLSLADNYFDDIPPIPTSVTYFDFSGNNVTILTVRHLSYHNLATLHLNRMKNLQAIDKYAFYNMPNLIELYIENCPRLRELNGLAFGVIRPNPDDIKLKRFSLARSGLLTVNQTYLHLFKDLDYINLENNPFTCDCDILWLQLLNGSFYKSENIRCASPLNLRNKQIMELRATHLPNCLLL</sequence>
<proteinExistence type="predicted"/>
<evidence type="ECO:0000256" key="3">
    <source>
        <dbReference type="ARBA" id="ARBA00022737"/>
    </source>
</evidence>
<keyword evidence="3" id="KW-0677">Repeat</keyword>
<evidence type="ECO:0000256" key="2">
    <source>
        <dbReference type="ARBA" id="ARBA00022729"/>
    </source>
</evidence>
<organism evidence="6 7">
    <name type="scientific">Popillia japonica</name>
    <name type="common">Japanese beetle</name>
    <dbReference type="NCBI Taxonomy" id="7064"/>
    <lineage>
        <taxon>Eukaryota</taxon>
        <taxon>Metazoa</taxon>
        <taxon>Ecdysozoa</taxon>
        <taxon>Arthropoda</taxon>
        <taxon>Hexapoda</taxon>
        <taxon>Insecta</taxon>
        <taxon>Pterygota</taxon>
        <taxon>Neoptera</taxon>
        <taxon>Endopterygota</taxon>
        <taxon>Coleoptera</taxon>
        <taxon>Polyphaga</taxon>
        <taxon>Scarabaeiformia</taxon>
        <taxon>Scarabaeidae</taxon>
        <taxon>Rutelinae</taxon>
        <taxon>Popillia</taxon>
    </lineage>
</organism>
<dbReference type="PROSITE" id="PS51450">
    <property type="entry name" value="LRR"/>
    <property type="match status" value="3"/>
</dbReference>
<evidence type="ECO:0000313" key="7">
    <source>
        <dbReference type="Proteomes" id="UP001458880"/>
    </source>
</evidence>
<dbReference type="Proteomes" id="UP001458880">
    <property type="component" value="Unassembled WGS sequence"/>
</dbReference>
<dbReference type="SMART" id="SM00082">
    <property type="entry name" value="LRRCT"/>
    <property type="match status" value="1"/>
</dbReference>
<accession>A0AAW1JC09</accession>
<evidence type="ECO:0000313" key="6">
    <source>
        <dbReference type="EMBL" id="KAK9700449.1"/>
    </source>
</evidence>
<comment type="caution">
    <text evidence="6">The sequence shown here is derived from an EMBL/GenBank/DDBJ whole genome shotgun (WGS) entry which is preliminary data.</text>
</comment>
<gene>
    <name evidence="6" type="ORF">QE152_g31237</name>
</gene>
<dbReference type="SUPFAM" id="SSF52058">
    <property type="entry name" value="L domain-like"/>
    <property type="match status" value="1"/>
</dbReference>